<feature type="region of interest" description="Disordered" evidence="1">
    <location>
        <begin position="355"/>
        <end position="386"/>
    </location>
</feature>
<keyword evidence="3" id="KW-0966">Cell projection</keyword>
<protein>
    <submittedName>
        <fullName evidence="3">Cilia- and flagella-associated protein 47</fullName>
    </submittedName>
</protein>
<dbReference type="PANTHER" id="PTHR45912">
    <property type="entry name" value="CILIA- AND FLAGELLA-ASSOCIATED PROTEIN 47"/>
    <property type="match status" value="1"/>
</dbReference>
<gene>
    <name evidence="3" type="ORF">KUDE01_002059</name>
</gene>
<feature type="compositionally biased region" description="Polar residues" evidence="1">
    <location>
        <begin position="361"/>
        <end position="374"/>
    </location>
</feature>
<name>A0AAD9B4V4_DISEL</name>
<feature type="domain" description="Cilia- and flagella-associated protein 47" evidence="2">
    <location>
        <begin position="10"/>
        <end position="91"/>
    </location>
</feature>
<evidence type="ECO:0000256" key="1">
    <source>
        <dbReference type="SAM" id="MobiDB-lite"/>
    </source>
</evidence>
<evidence type="ECO:0000259" key="2">
    <source>
        <dbReference type="Pfam" id="PF24529"/>
    </source>
</evidence>
<dbReference type="EMBL" id="JASDAP010000028">
    <property type="protein sequence ID" value="KAK1876737.1"/>
    <property type="molecule type" value="Genomic_DNA"/>
</dbReference>
<dbReference type="GO" id="GO:0005929">
    <property type="term" value="C:cilium"/>
    <property type="evidence" value="ECO:0007669"/>
    <property type="project" value="TreeGrafter"/>
</dbReference>
<comment type="caution">
    <text evidence="3">The sequence shown here is derived from an EMBL/GenBank/DDBJ whole genome shotgun (WGS) entry which is preliminary data.</text>
</comment>
<feature type="compositionally biased region" description="Basic and acidic residues" evidence="1">
    <location>
        <begin position="375"/>
        <end position="386"/>
    </location>
</feature>
<keyword evidence="4" id="KW-1185">Reference proteome</keyword>
<proteinExistence type="predicted"/>
<evidence type="ECO:0000313" key="3">
    <source>
        <dbReference type="EMBL" id="KAK1876737.1"/>
    </source>
</evidence>
<dbReference type="GO" id="GO:0060271">
    <property type="term" value="P:cilium assembly"/>
    <property type="evidence" value="ECO:0007669"/>
    <property type="project" value="TreeGrafter"/>
</dbReference>
<evidence type="ECO:0000313" key="4">
    <source>
        <dbReference type="Proteomes" id="UP001228049"/>
    </source>
</evidence>
<dbReference type="Proteomes" id="UP001228049">
    <property type="component" value="Unassembled WGS sequence"/>
</dbReference>
<keyword evidence="3" id="KW-0969">Cilium</keyword>
<organism evidence="3 4">
    <name type="scientific">Dissostichus eleginoides</name>
    <name type="common">Patagonian toothfish</name>
    <name type="synonym">Dissostichus amissus</name>
    <dbReference type="NCBI Taxonomy" id="100907"/>
    <lineage>
        <taxon>Eukaryota</taxon>
        <taxon>Metazoa</taxon>
        <taxon>Chordata</taxon>
        <taxon>Craniata</taxon>
        <taxon>Vertebrata</taxon>
        <taxon>Euteleostomi</taxon>
        <taxon>Actinopterygii</taxon>
        <taxon>Neopterygii</taxon>
        <taxon>Teleostei</taxon>
        <taxon>Neoteleostei</taxon>
        <taxon>Acanthomorphata</taxon>
        <taxon>Eupercaria</taxon>
        <taxon>Perciformes</taxon>
        <taxon>Notothenioidei</taxon>
        <taxon>Nototheniidae</taxon>
        <taxon>Dissostichus</taxon>
    </lineage>
</organism>
<dbReference type="Pfam" id="PF24529">
    <property type="entry name" value="CFAP47"/>
    <property type="match status" value="1"/>
</dbReference>
<dbReference type="InterPro" id="IPR056343">
    <property type="entry name" value="CFAP47_dom"/>
</dbReference>
<sequence>MFSSDIDQCTHQLLQQHEAMLTFLRVQGASLCHIRPEYLLDVQEFKHWCSLQSNEEDHGLDYSSVDYESLSKRSWTDVLLQIYKVLVLCRVSERGSNSYLNPEDIDGILPVSSPPLATPAALLAQHALQEHEKTVWGTGGVPSARWIVNFDLDLTDGLVLAALLAAYCPFLISSLQRMYTTINSLEQILHNNIIVAQALTALSLNLDVQTITLSGGLHSTFSKQVRLKSPSSEPIKYQVYILGEDAHLFSLPNGSSVTIPPKASTELAVHFSCSVFQPMEAVLLLISSSPSGLSSTTLAFNLKTHVSHITPINTVKCKSPCYQQKVIQVPINNPFKKEATFRVGLVESLFNPVEPEKKKNSPVQKASSNTNIKKMTSDKSCGDEMEGKGSDFNGKCSEFLSAVRSVCLKPGQADTLNIHYLPFFPGTKYCSVLLGCPQVGDMVYMVKATAELPLPSPLTARPSANIVSIPSNSDPAVLVSVLSLHCKVGQVCEELLHVPLINMAREQALALWGQRSMSADEYRRRMITHTLHSSTVKATTAVRKLSKQMAQLFRGVYQGEEVEYSVEVSLPQKFALPSTVTVPVREETRTPWENPADCGCVDIPVRFQADCVGQFTCQVILRSWCDTRVYVLEAQVTSQGGSVHLDFSSPAHRSVTQDIPLHNETHQDWRMQAEVYGEGFSGPKVLNVPAGTRACYPLTFHPSARCTVTGKLSLHNDHDGTEHVFTLGGVGEHPLPVDHVLLQCSAGQTTHTVMNVPNYSQNKLTLKAETDLSAVSGPPSLEIEPGQSAPYTLVVSSLKRGEQTGNVSFTEMYNIQEADKHKGNVPGCYEVHFSLEIICKPAAPIKLIVVQCVAQSSVAIEIPVKNPRGEPLRLDVYLEGDDLSGANRISIPPGETLSYKATFSPGAVGKSTGSVVFQSEQMGEFWYQLELYALPPPVIRLPEDCCQLGK</sequence>
<dbReference type="PANTHER" id="PTHR45912:SF3">
    <property type="entry name" value="CILIA- AND FLAGELLA-ASSOCIATED PROTEIN 47"/>
    <property type="match status" value="1"/>
</dbReference>
<reference evidence="3" key="1">
    <citation type="submission" date="2023-04" db="EMBL/GenBank/DDBJ databases">
        <title>Chromosome-level genome of Chaenocephalus aceratus.</title>
        <authorList>
            <person name="Park H."/>
        </authorList>
    </citation>
    <scope>NUCLEOTIDE SEQUENCE</scope>
    <source>
        <strain evidence="3">DE</strain>
        <tissue evidence="3">Muscle</tissue>
    </source>
</reference>
<keyword evidence="3" id="KW-0282">Flagellum</keyword>
<dbReference type="AlphaFoldDB" id="A0AAD9B4V4"/>
<accession>A0AAD9B4V4</accession>